<dbReference type="RefSeq" id="WP_183125562.1">
    <property type="nucleotide sequence ID" value="NZ_JACJHR010000046.1"/>
</dbReference>
<dbReference type="SUPFAM" id="SSF56349">
    <property type="entry name" value="DNA breaking-rejoining enzymes"/>
    <property type="match status" value="1"/>
</dbReference>
<dbReference type="Gene3D" id="1.10.443.10">
    <property type="entry name" value="Intergrase catalytic core"/>
    <property type="match status" value="1"/>
</dbReference>
<comment type="caution">
    <text evidence="7">The sequence shown here is derived from an EMBL/GenBank/DDBJ whole genome shotgun (WGS) entry which is preliminary data.</text>
</comment>
<organism evidence="7 8">
    <name type="scientific">Amycolatopsis echigonensis</name>
    <dbReference type="NCBI Taxonomy" id="2576905"/>
    <lineage>
        <taxon>Bacteria</taxon>
        <taxon>Bacillati</taxon>
        <taxon>Actinomycetota</taxon>
        <taxon>Actinomycetes</taxon>
        <taxon>Pseudonocardiales</taxon>
        <taxon>Pseudonocardiaceae</taxon>
        <taxon>Amycolatopsis</taxon>
    </lineage>
</organism>
<evidence type="ECO:0000259" key="5">
    <source>
        <dbReference type="PROSITE" id="PS51898"/>
    </source>
</evidence>
<feature type="domain" description="Core-binding (CB)" evidence="6">
    <location>
        <begin position="121"/>
        <end position="226"/>
    </location>
</feature>
<dbReference type="PANTHER" id="PTHR30349:SF91">
    <property type="entry name" value="INTA PROTEIN"/>
    <property type="match status" value="1"/>
</dbReference>
<feature type="compositionally biased region" description="Polar residues" evidence="4">
    <location>
        <begin position="501"/>
        <end position="514"/>
    </location>
</feature>
<gene>
    <name evidence="7" type="ORF">H5411_28150</name>
</gene>
<feature type="domain" description="Tyr recombinase" evidence="5">
    <location>
        <begin position="268"/>
        <end position="465"/>
    </location>
</feature>
<dbReference type="InterPro" id="IPR011010">
    <property type="entry name" value="DNA_brk_join_enz"/>
</dbReference>
<dbReference type="EMBL" id="JACJHR010000046">
    <property type="protein sequence ID" value="MBB2502994.1"/>
    <property type="molecule type" value="Genomic_DNA"/>
</dbReference>
<proteinExistence type="predicted"/>
<dbReference type="PANTHER" id="PTHR30349">
    <property type="entry name" value="PHAGE INTEGRASE-RELATED"/>
    <property type="match status" value="1"/>
</dbReference>
<evidence type="ECO:0000256" key="4">
    <source>
        <dbReference type="SAM" id="MobiDB-lite"/>
    </source>
</evidence>
<evidence type="ECO:0000313" key="7">
    <source>
        <dbReference type="EMBL" id="MBB2502994.1"/>
    </source>
</evidence>
<dbReference type="Proteomes" id="UP000550260">
    <property type="component" value="Unassembled WGS sequence"/>
</dbReference>
<reference evidence="7 8" key="1">
    <citation type="submission" date="2020-08" db="EMBL/GenBank/DDBJ databases">
        <title>Amycolatopsis echigonensis JCM 21831.</title>
        <authorList>
            <person name="Tedsree N."/>
            <person name="Kuncharoen N."/>
            <person name="Likhitwitayawuid K."/>
            <person name="Tanasupawat S."/>
        </authorList>
    </citation>
    <scope>NUCLEOTIDE SEQUENCE [LARGE SCALE GENOMIC DNA]</scope>
    <source>
        <strain evidence="7 8">JCM 21831</strain>
    </source>
</reference>
<dbReference type="InterPro" id="IPR050090">
    <property type="entry name" value="Tyrosine_recombinase_XerCD"/>
</dbReference>
<dbReference type="GO" id="GO:0006310">
    <property type="term" value="P:DNA recombination"/>
    <property type="evidence" value="ECO:0007669"/>
    <property type="project" value="UniProtKB-KW"/>
</dbReference>
<protein>
    <submittedName>
        <fullName evidence="7">Tyrosine-type recombinase/integrase</fullName>
    </submittedName>
</protein>
<dbReference type="AlphaFoldDB" id="A0A8E2B5T3"/>
<evidence type="ECO:0000256" key="1">
    <source>
        <dbReference type="ARBA" id="ARBA00023125"/>
    </source>
</evidence>
<evidence type="ECO:0000256" key="2">
    <source>
        <dbReference type="ARBA" id="ARBA00023172"/>
    </source>
</evidence>
<feature type="region of interest" description="Disordered" evidence="4">
    <location>
        <begin position="481"/>
        <end position="541"/>
    </location>
</feature>
<evidence type="ECO:0000313" key="8">
    <source>
        <dbReference type="Proteomes" id="UP000550260"/>
    </source>
</evidence>
<sequence length="541" mass="59220">MAEGSVYKRCSCKDGNGRSVGAACPRLEQSRHGQWCYRIELPADRAGNRRPRRRSGFETATKAQKELDHVGDLLSLAGDDEDVLGKIADVIAAAITARQKLPDLEDMRRLVRAGAEVLEHPLMDEVFTAFLATKKKSRARNTYRSYESHVRLYLRPHLGHLRRGKLRVAHLEGMFDAIVEHNDVIAEYRASKDPRKIAAVKWQRPVGPTSIRRIRETLRAVLSPAVKEGLLTVNVASLVELPPANRPNPKVWTEERVERWRLTGEIPSPVMVWTPQQTGRFLDHAVHDPLYALFHLVAHVGLRRGEACGQRRVDTYLDAAALEVTNQIVQYGWETGQSAPKTTSSESLVALDSGTVIVLRKHQADQDAARARLGSDWVDSGLLFTQPDGSALHPADVTARFQELARQAGLPPIRLHDLRHGAATLALAAGADMKVVQHMLRHSSITVTMDTYTTVLPEVALAAAEATAKIIPRSAPRQLGLVSGSSPTIVDGDGAEEIPPDSTNPQVENFSNLGSEGAPSGTRTPNPLVKSRFDQGSGGVA</sequence>
<evidence type="ECO:0000256" key="3">
    <source>
        <dbReference type="PROSITE-ProRule" id="PRU01248"/>
    </source>
</evidence>
<dbReference type="InterPro" id="IPR044068">
    <property type="entry name" value="CB"/>
</dbReference>
<keyword evidence="2" id="KW-0233">DNA recombination</keyword>
<dbReference type="PROSITE" id="PS51898">
    <property type="entry name" value="TYR_RECOMBINASE"/>
    <property type="match status" value="1"/>
</dbReference>
<dbReference type="InterPro" id="IPR010998">
    <property type="entry name" value="Integrase_recombinase_N"/>
</dbReference>
<name>A0A8E2B5T3_9PSEU</name>
<dbReference type="GO" id="GO:0003677">
    <property type="term" value="F:DNA binding"/>
    <property type="evidence" value="ECO:0007669"/>
    <property type="project" value="UniProtKB-UniRule"/>
</dbReference>
<dbReference type="InterPro" id="IPR013762">
    <property type="entry name" value="Integrase-like_cat_sf"/>
</dbReference>
<keyword evidence="1 3" id="KW-0238">DNA-binding</keyword>
<dbReference type="Gene3D" id="1.10.150.130">
    <property type="match status" value="1"/>
</dbReference>
<evidence type="ECO:0000259" key="6">
    <source>
        <dbReference type="PROSITE" id="PS51900"/>
    </source>
</evidence>
<dbReference type="PROSITE" id="PS51900">
    <property type="entry name" value="CB"/>
    <property type="match status" value="1"/>
</dbReference>
<dbReference type="InterPro" id="IPR002104">
    <property type="entry name" value="Integrase_catalytic"/>
</dbReference>
<accession>A0A8E2B5T3</accession>
<dbReference type="Pfam" id="PF00589">
    <property type="entry name" value="Phage_integrase"/>
    <property type="match status" value="1"/>
</dbReference>
<dbReference type="GO" id="GO:0015074">
    <property type="term" value="P:DNA integration"/>
    <property type="evidence" value="ECO:0007669"/>
    <property type="project" value="InterPro"/>
</dbReference>